<feature type="region of interest" description="Disordered" evidence="1">
    <location>
        <begin position="1"/>
        <end position="22"/>
    </location>
</feature>
<reference evidence="2 3" key="1">
    <citation type="submission" date="2017-03" db="EMBL/GenBank/DDBJ databases">
        <title>Genomes of endolithic fungi from Antarctica.</title>
        <authorList>
            <person name="Coleine C."/>
            <person name="Masonjones S."/>
            <person name="Stajich J.E."/>
        </authorList>
    </citation>
    <scope>NUCLEOTIDE SEQUENCE [LARGE SCALE GENOMIC DNA]</scope>
    <source>
        <strain evidence="2 3">CCFEE 6315</strain>
    </source>
</reference>
<evidence type="ECO:0000313" key="3">
    <source>
        <dbReference type="Proteomes" id="UP000308549"/>
    </source>
</evidence>
<evidence type="ECO:0000256" key="1">
    <source>
        <dbReference type="SAM" id="MobiDB-lite"/>
    </source>
</evidence>
<protein>
    <submittedName>
        <fullName evidence="2">Uncharacterized protein</fullName>
    </submittedName>
</protein>
<gene>
    <name evidence="2" type="ORF">B0A50_04638</name>
</gene>
<comment type="caution">
    <text evidence="2">The sequence shown here is derived from an EMBL/GenBank/DDBJ whole genome shotgun (WGS) entry which is preliminary data.</text>
</comment>
<organism evidence="2 3">
    <name type="scientific">Salinomyces thailandicus</name>
    <dbReference type="NCBI Taxonomy" id="706561"/>
    <lineage>
        <taxon>Eukaryota</taxon>
        <taxon>Fungi</taxon>
        <taxon>Dikarya</taxon>
        <taxon>Ascomycota</taxon>
        <taxon>Pezizomycotina</taxon>
        <taxon>Dothideomycetes</taxon>
        <taxon>Dothideomycetidae</taxon>
        <taxon>Mycosphaerellales</taxon>
        <taxon>Teratosphaeriaceae</taxon>
        <taxon>Salinomyces</taxon>
    </lineage>
</organism>
<dbReference type="OrthoDB" id="5326237at2759"/>
<keyword evidence="3" id="KW-1185">Reference proteome</keyword>
<name>A0A4U0TUY2_9PEZI</name>
<sequence>MSTNASPAEQPPTGDLGNTADYEQALAHLEKLQEQLDTLRSAIPSHVTPLLRPGTSKSQMFAEVKKAALQSRAAMKAFRDDWSSEQTQQLLARSRESLQRDGDCGRAGEVARYGWART</sequence>
<accession>A0A4U0TUY2</accession>
<proteinExistence type="predicted"/>
<dbReference type="Proteomes" id="UP000308549">
    <property type="component" value="Unassembled WGS sequence"/>
</dbReference>
<evidence type="ECO:0000313" key="2">
    <source>
        <dbReference type="EMBL" id="TKA26141.1"/>
    </source>
</evidence>
<dbReference type="EMBL" id="NAJL01000030">
    <property type="protein sequence ID" value="TKA26141.1"/>
    <property type="molecule type" value="Genomic_DNA"/>
</dbReference>
<dbReference type="AlphaFoldDB" id="A0A4U0TUY2"/>